<reference evidence="10" key="1">
    <citation type="submission" date="2025-08" db="UniProtKB">
        <authorList>
            <consortium name="RefSeq"/>
        </authorList>
    </citation>
    <scope>IDENTIFICATION</scope>
    <source>
        <tissue evidence="10">Sperm</tissue>
    </source>
</reference>
<dbReference type="CDD" id="cd03114">
    <property type="entry name" value="MMAA-like"/>
    <property type="match status" value="1"/>
</dbReference>
<dbReference type="InterPro" id="IPR005129">
    <property type="entry name" value="GTPase_ArgK"/>
</dbReference>
<proteinExistence type="inferred from homology"/>
<dbReference type="InterPro" id="IPR027417">
    <property type="entry name" value="P-loop_NTPase"/>
</dbReference>
<evidence type="ECO:0000256" key="1">
    <source>
        <dbReference type="ARBA" id="ARBA00009625"/>
    </source>
</evidence>
<dbReference type="AlphaFoldDB" id="A0AAJ7T742"/>
<evidence type="ECO:0000256" key="6">
    <source>
        <dbReference type="ARBA" id="ARBA00056794"/>
    </source>
</evidence>
<comment type="similarity">
    <text evidence="1">Belongs to the SIMIBI class G3E GTPase family. ArgK/MeaB subfamily.</text>
</comment>
<keyword evidence="9" id="KW-1185">Reference proteome</keyword>
<dbReference type="RefSeq" id="XP_032811322.1">
    <property type="nucleotide sequence ID" value="XM_032955431.1"/>
</dbReference>
<evidence type="ECO:0000256" key="8">
    <source>
        <dbReference type="SAM" id="MobiDB-lite"/>
    </source>
</evidence>
<accession>A0AAJ7T742</accession>
<name>A0AAJ7T742_PETMA</name>
<dbReference type="KEGG" id="pmrn:116942945"/>
<dbReference type="GeneID" id="116942945"/>
<dbReference type="PANTHER" id="PTHR23408">
    <property type="entry name" value="METHYLMALONYL-COA MUTASE"/>
    <property type="match status" value="1"/>
</dbReference>
<keyword evidence="4" id="KW-0342">GTP-binding</keyword>
<comment type="subunit">
    <text evidence="7">Homodimer. Interacts with MMUT (the apoenzyme form); the interaction is GTP dependent.</text>
</comment>
<comment type="catalytic activity">
    <reaction evidence="5">
        <text>GTP + H2O = GDP + phosphate + H(+)</text>
        <dbReference type="Rhea" id="RHEA:19669"/>
        <dbReference type="ChEBI" id="CHEBI:15377"/>
        <dbReference type="ChEBI" id="CHEBI:15378"/>
        <dbReference type="ChEBI" id="CHEBI:37565"/>
        <dbReference type="ChEBI" id="CHEBI:43474"/>
        <dbReference type="ChEBI" id="CHEBI:58189"/>
    </reaction>
</comment>
<evidence type="ECO:0000313" key="9">
    <source>
        <dbReference type="Proteomes" id="UP001318040"/>
    </source>
</evidence>
<feature type="region of interest" description="Disordered" evidence="8">
    <location>
        <begin position="40"/>
        <end position="80"/>
    </location>
</feature>
<evidence type="ECO:0000256" key="5">
    <source>
        <dbReference type="ARBA" id="ARBA00048548"/>
    </source>
</evidence>
<evidence type="ECO:0000256" key="3">
    <source>
        <dbReference type="ARBA" id="ARBA00022801"/>
    </source>
</evidence>
<gene>
    <name evidence="10" type="primary">MMAA</name>
</gene>
<dbReference type="PANTHER" id="PTHR23408:SF3">
    <property type="entry name" value="METHYLMALONIC ACIDURIA TYPE A PROTEIN, MITOCHONDRIAL"/>
    <property type="match status" value="1"/>
</dbReference>
<sequence>MLELRVVAGTLRRPLLHGGQRLSSGPIGRHLNPGRDIHWGLEGPNRASVSAGHRGRGRGEEGRGARAAHRRAVDPAGADLSPREEHRLSYLYDGLVSGQRACLAEAITLTESTLPRHRQLAGQLLGRLLHRQREREASTEGRPETFRIGLSGPPGAGKSTFIEALGTMLTARGDKLAVLAVDPSSSTSGGSLLGDKTRMPLLSRDMRAYVRPSPSSGTLGGVTRTTNEAIVVCEAAGYSTVLVETVGVGQSEFAVADMVDMFLLLIPPGAGDELQGIKRGIVEVADAVVVTKGDGDLLPQARHIQAEYTSALKFMRQRLPKWKPRVMRVSAQTGQGVPELWDVALEFREIGLSSGSLQARRCAQRTSWMRSLIRNGVLELFLAHPVVRARATQLETRVAEGLLAPGAAADALLAAFTEDVAKER</sequence>
<evidence type="ECO:0000256" key="4">
    <source>
        <dbReference type="ARBA" id="ARBA00023134"/>
    </source>
</evidence>
<dbReference type="Proteomes" id="UP001318040">
    <property type="component" value="Chromosome 16"/>
</dbReference>
<evidence type="ECO:0000313" key="10">
    <source>
        <dbReference type="RefSeq" id="XP_032811322.1"/>
    </source>
</evidence>
<dbReference type="Gene3D" id="1.20.5.170">
    <property type="match status" value="1"/>
</dbReference>
<keyword evidence="3" id="KW-0378">Hydrolase</keyword>
<dbReference type="Gene3D" id="3.40.50.300">
    <property type="entry name" value="P-loop containing nucleotide triphosphate hydrolases"/>
    <property type="match status" value="1"/>
</dbReference>
<dbReference type="NCBIfam" id="TIGR00750">
    <property type="entry name" value="lao"/>
    <property type="match status" value="1"/>
</dbReference>
<dbReference type="CTD" id="166785"/>
<comment type="function">
    <text evidence="6">GTPase, binds and hydrolyzes GTP. Involved in intracellular vitamin B12 metabolism, mediates the transport of cobalamin (Cbl) into mitochondria for the final steps of adenosylcobalamin (AdoCbl) synthesis. Functions as a G-protein chaperone that assists AdoCbl cofactor delivery from MMAB to the methylmalonyl-CoA mutase (MMUT). Plays a dual role as both a protectase and a reactivase for MMUT. Protects MMUT from progressive inactivation by oxidation by decreasing the rate of the formation of the oxidized inactive cofactor hydroxocobalamin (OH2Cbl). Additionally acts a reactivase by promoting the replacement of OH2Cbl by the active cofactor AdoCbl, restoring the activity of MMUT in the presence and hydrolysis of GTP.</text>
</comment>
<protein>
    <submittedName>
        <fullName evidence="10">Methylmalonic aciduria type A protein, mitochondrial</fullName>
    </submittedName>
</protein>
<evidence type="ECO:0000256" key="2">
    <source>
        <dbReference type="ARBA" id="ARBA00022741"/>
    </source>
</evidence>
<dbReference type="NCBIfam" id="NF006958">
    <property type="entry name" value="PRK09435.1"/>
    <property type="match status" value="1"/>
</dbReference>
<dbReference type="Pfam" id="PF03308">
    <property type="entry name" value="MeaB"/>
    <property type="match status" value="1"/>
</dbReference>
<organism evidence="9 10">
    <name type="scientific">Petromyzon marinus</name>
    <name type="common">Sea lamprey</name>
    <dbReference type="NCBI Taxonomy" id="7757"/>
    <lineage>
        <taxon>Eukaryota</taxon>
        <taxon>Metazoa</taxon>
        <taxon>Chordata</taxon>
        <taxon>Craniata</taxon>
        <taxon>Vertebrata</taxon>
        <taxon>Cyclostomata</taxon>
        <taxon>Hyperoartia</taxon>
        <taxon>Petromyzontiformes</taxon>
        <taxon>Petromyzontidae</taxon>
        <taxon>Petromyzon</taxon>
    </lineage>
</organism>
<dbReference type="FunFam" id="3.40.50.300:FF:000647">
    <property type="entry name" value="Methylmalonic aciduria type A homolog, mitochondrial"/>
    <property type="match status" value="1"/>
</dbReference>
<dbReference type="GO" id="GO:0005737">
    <property type="term" value="C:cytoplasm"/>
    <property type="evidence" value="ECO:0007669"/>
    <property type="project" value="TreeGrafter"/>
</dbReference>
<dbReference type="GO" id="GO:0005525">
    <property type="term" value="F:GTP binding"/>
    <property type="evidence" value="ECO:0007669"/>
    <property type="project" value="UniProtKB-KW"/>
</dbReference>
<feature type="region of interest" description="Disordered" evidence="8">
    <location>
        <begin position="132"/>
        <end position="153"/>
    </location>
</feature>
<feature type="compositionally biased region" description="Basic and acidic residues" evidence="8">
    <location>
        <begin position="132"/>
        <end position="145"/>
    </location>
</feature>
<evidence type="ECO:0000256" key="7">
    <source>
        <dbReference type="ARBA" id="ARBA00062796"/>
    </source>
</evidence>
<dbReference type="GO" id="GO:0003924">
    <property type="term" value="F:GTPase activity"/>
    <property type="evidence" value="ECO:0007669"/>
    <property type="project" value="InterPro"/>
</dbReference>
<dbReference type="SUPFAM" id="SSF52540">
    <property type="entry name" value="P-loop containing nucleoside triphosphate hydrolases"/>
    <property type="match status" value="1"/>
</dbReference>
<dbReference type="Gene3D" id="1.10.287.130">
    <property type="match status" value="1"/>
</dbReference>
<keyword evidence="2" id="KW-0547">Nucleotide-binding</keyword>